<dbReference type="EMBL" id="CAXHTB010000012">
    <property type="protein sequence ID" value="CAL0317055.1"/>
    <property type="molecule type" value="Genomic_DNA"/>
</dbReference>
<gene>
    <name evidence="1" type="ORF">LLUT_LOCUS18115</name>
</gene>
<dbReference type="Proteomes" id="UP001497480">
    <property type="component" value="Unassembled WGS sequence"/>
</dbReference>
<organism evidence="1 2">
    <name type="scientific">Lupinus luteus</name>
    <name type="common">European yellow lupine</name>
    <dbReference type="NCBI Taxonomy" id="3873"/>
    <lineage>
        <taxon>Eukaryota</taxon>
        <taxon>Viridiplantae</taxon>
        <taxon>Streptophyta</taxon>
        <taxon>Embryophyta</taxon>
        <taxon>Tracheophyta</taxon>
        <taxon>Spermatophyta</taxon>
        <taxon>Magnoliopsida</taxon>
        <taxon>eudicotyledons</taxon>
        <taxon>Gunneridae</taxon>
        <taxon>Pentapetalae</taxon>
        <taxon>rosids</taxon>
        <taxon>fabids</taxon>
        <taxon>Fabales</taxon>
        <taxon>Fabaceae</taxon>
        <taxon>Papilionoideae</taxon>
        <taxon>50 kb inversion clade</taxon>
        <taxon>genistoids sensu lato</taxon>
        <taxon>core genistoids</taxon>
        <taxon>Genisteae</taxon>
        <taxon>Lupinus</taxon>
    </lineage>
</organism>
<sequence>MEVMTRLLAPGTFLQNISGTFYVDVQYGNMIELQAPTKISTYSEFGSKFSISSKRKIIRPKLVIVFGAARLGVMVLHKLRETLP</sequence>
<evidence type="ECO:0000313" key="2">
    <source>
        <dbReference type="Proteomes" id="UP001497480"/>
    </source>
</evidence>
<keyword evidence="2" id="KW-1185">Reference proteome</keyword>
<name>A0AAV1X5V5_LUPLU</name>
<proteinExistence type="predicted"/>
<comment type="caution">
    <text evidence="1">The sequence shown here is derived from an EMBL/GenBank/DDBJ whole genome shotgun (WGS) entry which is preliminary data.</text>
</comment>
<protein>
    <submittedName>
        <fullName evidence="1">Uncharacterized protein</fullName>
    </submittedName>
</protein>
<reference evidence="1 2" key="1">
    <citation type="submission" date="2024-03" db="EMBL/GenBank/DDBJ databases">
        <authorList>
            <person name="Martinez-Hernandez J."/>
        </authorList>
    </citation>
    <scope>NUCLEOTIDE SEQUENCE [LARGE SCALE GENOMIC DNA]</scope>
</reference>
<accession>A0AAV1X5V5</accession>
<dbReference type="AlphaFoldDB" id="A0AAV1X5V5"/>
<evidence type="ECO:0000313" key="1">
    <source>
        <dbReference type="EMBL" id="CAL0317055.1"/>
    </source>
</evidence>